<dbReference type="OrthoDB" id="8907865at2"/>
<name>A0A857JMV8_9ALTE</name>
<protein>
    <recommendedName>
        <fullName evidence="3">DNA-binding protein</fullName>
    </recommendedName>
</protein>
<dbReference type="Proteomes" id="UP000464524">
    <property type="component" value="Chromosome"/>
</dbReference>
<sequence length="90" mass="9869">MVYDEFKRHLGKAGLSIKELAELLRQNPNSYTNYKTKGEVPDHLAVIVALMGEMADHGLDFRMVVSGLDIAPNKPRGAAKDAQFGGNRKG</sequence>
<proteinExistence type="predicted"/>
<reference evidence="1 2" key="1">
    <citation type="submission" date="2019-12" db="EMBL/GenBank/DDBJ databases">
        <title>Genome sequencing and assembly of endphytes of Porphyra tenera.</title>
        <authorList>
            <person name="Park J.M."/>
            <person name="Shin R."/>
            <person name="Jo S.H."/>
        </authorList>
    </citation>
    <scope>NUCLEOTIDE SEQUENCE [LARGE SCALE GENOMIC DNA]</scope>
    <source>
        <strain evidence="1 2">GPM4</strain>
    </source>
</reference>
<dbReference type="AlphaFoldDB" id="A0A857JMV8"/>
<evidence type="ECO:0008006" key="3">
    <source>
        <dbReference type="Google" id="ProtNLM"/>
    </source>
</evidence>
<evidence type="ECO:0000313" key="1">
    <source>
        <dbReference type="EMBL" id="QHJ12692.1"/>
    </source>
</evidence>
<evidence type="ECO:0000313" key="2">
    <source>
        <dbReference type="Proteomes" id="UP000464524"/>
    </source>
</evidence>
<keyword evidence="2" id="KW-1185">Reference proteome</keyword>
<dbReference type="KEGG" id="pmes:FX988_02950"/>
<organism evidence="1 2">
    <name type="scientific">Paraglaciecola mesophila</name>
    <dbReference type="NCBI Taxonomy" id="197222"/>
    <lineage>
        <taxon>Bacteria</taxon>
        <taxon>Pseudomonadati</taxon>
        <taxon>Pseudomonadota</taxon>
        <taxon>Gammaproteobacteria</taxon>
        <taxon>Alteromonadales</taxon>
        <taxon>Alteromonadaceae</taxon>
        <taxon>Paraglaciecola</taxon>
    </lineage>
</organism>
<gene>
    <name evidence="1" type="ORF">FX988_02950</name>
</gene>
<accession>A0A857JMV8</accession>
<dbReference type="EMBL" id="CP047656">
    <property type="protein sequence ID" value="QHJ12692.1"/>
    <property type="molecule type" value="Genomic_DNA"/>
</dbReference>